<evidence type="ECO:0000256" key="1">
    <source>
        <dbReference type="SAM" id="MobiDB-lite"/>
    </source>
</evidence>
<dbReference type="EMBL" id="CADCTQ010000168">
    <property type="protein sequence ID" value="CAA9248524.1"/>
    <property type="molecule type" value="Genomic_DNA"/>
</dbReference>
<evidence type="ECO:0000313" key="2">
    <source>
        <dbReference type="EMBL" id="CAA9248524.1"/>
    </source>
</evidence>
<protein>
    <submittedName>
        <fullName evidence="2">Uncharacterized protein</fullName>
    </submittedName>
</protein>
<name>A0A6J4IEY6_9SPHI</name>
<proteinExistence type="predicted"/>
<reference evidence="2" key="1">
    <citation type="submission" date="2020-02" db="EMBL/GenBank/DDBJ databases">
        <authorList>
            <person name="Meier V. D."/>
        </authorList>
    </citation>
    <scope>NUCLEOTIDE SEQUENCE</scope>
    <source>
        <strain evidence="2">AVDCRST_MAG56</strain>
    </source>
</reference>
<dbReference type="AlphaFoldDB" id="A0A6J4IEY6"/>
<accession>A0A6J4IEY6</accession>
<feature type="non-terminal residue" evidence="2">
    <location>
        <position position="1"/>
    </location>
</feature>
<feature type="compositionally biased region" description="Basic residues" evidence="1">
    <location>
        <begin position="95"/>
        <end position="106"/>
    </location>
</feature>
<feature type="region of interest" description="Disordered" evidence="1">
    <location>
        <begin position="1"/>
        <end position="141"/>
    </location>
</feature>
<feature type="non-terminal residue" evidence="2">
    <location>
        <position position="141"/>
    </location>
</feature>
<organism evidence="2">
    <name type="scientific">uncultured Cytophagales bacterium</name>
    <dbReference type="NCBI Taxonomy" id="158755"/>
    <lineage>
        <taxon>Bacteria</taxon>
        <taxon>Pseudomonadati</taxon>
        <taxon>Bacteroidota</taxon>
        <taxon>Sphingobacteriia</taxon>
        <taxon>Sphingobacteriales</taxon>
        <taxon>environmental samples</taxon>
    </lineage>
</organism>
<gene>
    <name evidence="2" type="ORF">AVDCRST_MAG56-2010</name>
</gene>
<feature type="compositionally biased region" description="Basic residues" evidence="1">
    <location>
        <begin position="15"/>
        <end position="29"/>
    </location>
</feature>
<feature type="compositionally biased region" description="Gly residues" evidence="1">
    <location>
        <begin position="47"/>
        <end position="56"/>
    </location>
</feature>
<sequence length="141" mass="15341">VHRIHCPQPLLRNRPPPRQKPRVPHHHRLLERPGRRAVLPRRLAEGPGPGATGLYGAGRRHPHENPPRPRAGPPRIHPGVAATGGPAVFGQGGGPRRHGRPPVRRHAPPDGPGSNQIRLPGRSRKVARHGGTAPARRRQPV</sequence>